<feature type="domain" description="Mannosylglycerate hydrolase MGH1-like glycoside hydrolase" evidence="1">
    <location>
        <begin position="108"/>
        <end position="484"/>
    </location>
</feature>
<dbReference type="GO" id="GO:0006487">
    <property type="term" value="P:protein N-linked glycosylation"/>
    <property type="evidence" value="ECO:0007669"/>
    <property type="project" value="TreeGrafter"/>
</dbReference>
<dbReference type="GO" id="GO:0005789">
    <property type="term" value="C:endoplasmic reticulum membrane"/>
    <property type="evidence" value="ECO:0007669"/>
    <property type="project" value="TreeGrafter"/>
</dbReference>
<evidence type="ECO:0000313" key="2">
    <source>
        <dbReference type="EMBL" id="OAE30468.1"/>
    </source>
</evidence>
<dbReference type="GO" id="GO:0004573">
    <property type="term" value="F:Glc3Man9GlcNAc2 oligosaccharide glucosidase activity"/>
    <property type="evidence" value="ECO:0007669"/>
    <property type="project" value="InterPro"/>
</dbReference>
<dbReference type="EMBL" id="LVLJ01001322">
    <property type="protein sequence ID" value="OAE30468.1"/>
    <property type="molecule type" value="Genomic_DNA"/>
</dbReference>
<dbReference type="InterPro" id="IPR008928">
    <property type="entry name" value="6-hairpin_glycosidase_sf"/>
</dbReference>
<dbReference type="Pfam" id="PF22422">
    <property type="entry name" value="MGH1-like_GH"/>
    <property type="match status" value="1"/>
</dbReference>
<evidence type="ECO:0000313" key="3">
    <source>
        <dbReference type="Proteomes" id="UP000077202"/>
    </source>
</evidence>
<dbReference type="Gene3D" id="1.50.10.10">
    <property type="match status" value="1"/>
</dbReference>
<evidence type="ECO:0000259" key="1">
    <source>
        <dbReference type="Pfam" id="PF22422"/>
    </source>
</evidence>
<name>A0A176WB93_MARPO</name>
<organism evidence="2 3">
    <name type="scientific">Marchantia polymorpha subsp. ruderalis</name>
    <dbReference type="NCBI Taxonomy" id="1480154"/>
    <lineage>
        <taxon>Eukaryota</taxon>
        <taxon>Viridiplantae</taxon>
        <taxon>Streptophyta</taxon>
        <taxon>Embryophyta</taxon>
        <taxon>Marchantiophyta</taxon>
        <taxon>Marchantiopsida</taxon>
        <taxon>Marchantiidae</taxon>
        <taxon>Marchantiales</taxon>
        <taxon>Marchantiaceae</taxon>
        <taxon>Marchantia</taxon>
    </lineage>
</organism>
<dbReference type="GO" id="GO:0009311">
    <property type="term" value="P:oligosaccharide metabolic process"/>
    <property type="evidence" value="ECO:0007669"/>
    <property type="project" value="InterPro"/>
</dbReference>
<dbReference type="InterPro" id="IPR012341">
    <property type="entry name" value="6hp_glycosidase-like_sf"/>
</dbReference>
<accession>A0A176WB93</accession>
<dbReference type="Proteomes" id="UP000077202">
    <property type="component" value="Unassembled WGS sequence"/>
</dbReference>
<proteinExistence type="predicted"/>
<gene>
    <name evidence="2" type="ORF">AXG93_942s1110</name>
</gene>
<sequence length="580" mass="65700">MAGNDAPSSGGLVGPIPTTVSLASCPALEAKSILPPVRVFRSTSVENLNSTPKDRAYWRAKSLRRLFSMREPEEDLEGSARLPIVEESIECLRRNDYGGYTIPAHNLYPFQWNWDSAIVAAGWAVFDEARAWEEFEKLFSGQWEDGMVPSIIFHRPSTSYFPGPEIWGSPAAPSESTGITQPPVASVSARFLFEHTEHAELAEEQMADLFPKLLASHRWWYKARDPEKKGIVAILHPWESGMDNSPAWDAALQFPVDNLPPYERKDLQHVNACMRPTKETYDHYLTLLYRFKAENYYDSNKLYWVSPFRMTDLCTNSILFRANRDLRWLAIKLGKTDVVAEIDEWLERGFEGFKQLWDEDAGLFKCQDQLTGKLDDAATSAAFLPLFAGVASKEQAAKLAENLKQWLDKVPFGVPSTDPRDPRFEPLRYWRGPVWIIINWMIFNGLRHYGYDDLAQRIYDDSVALTSNAGLREYFDPQTGDGAGVGALVRQFTRNCRILRNAISRDQPPKIDAINAYVLKNFRTGDKLFMSLLRCYIDDKVEASCVIPAAQPRLAAPVTIVQMPPVPMTNTEVLGSKSRV</sequence>
<dbReference type="SUPFAM" id="SSF48208">
    <property type="entry name" value="Six-hairpin glycosidases"/>
    <property type="match status" value="1"/>
</dbReference>
<dbReference type="PANTHER" id="PTHR10412">
    <property type="entry name" value="MANNOSYL-OLIGOSACCHARIDE GLUCOSIDASE"/>
    <property type="match status" value="1"/>
</dbReference>
<reference evidence="2" key="1">
    <citation type="submission" date="2016-03" db="EMBL/GenBank/DDBJ databases">
        <title>Mechanisms controlling the formation of the plant cell surface in tip-growing cells are functionally conserved among land plants.</title>
        <authorList>
            <person name="Honkanen S."/>
            <person name="Jones V.A."/>
            <person name="Morieri G."/>
            <person name="Champion C."/>
            <person name="Hetherington A.J."/>
            <person name="Kelly S."/>
            <person name="Saint-Marcoux D."/>
            <person name="Proust H."/>
            <person name="Prescott H."/>
            <person name="Dolan L."/>
        </authorList>
    </citation>
    <scope>NUCLEOTIDE SEQUENCE [LARGE SCALE GENOMIC DNA]</scope>
    <source>
        <tissue evidence="2">Whole gametophyte</tissue>
    </source>
</reference>
<dbReference type="PANTHER" id="PTHR10412:SF21">
    <property type="entry name" value="ALPHA,ALPHA-TREHALASE"/>
    <property type="match status" value="1"/>
</dbReference>
<dbReference type="InterPro" id="IPR054491">
    <property type="entry name" value="MGH1-like_GH"/>
</dbReference>
<protein>
    <recommendedName>
        <fullName evidence="1">Mannosylglycerate hydrolase MGH1-like glycoside hydrolase domain-containing protein</fullName>
    </recommendedName>
</protein>
<comment type="caution">
    <text evidence="2">The sequence shown here is derived from an EMBL/GenBank/DDBJ whole genome shotgun (WGS) entry which is preliminary data.</text>
</comment>
<keyword evidence="3" id="KW-1185">Reference proteome</keyword>
<dbReference type="AlphaFoldDB" id="A0A176WB93"/>
<dbReference type="InterPro" id="IPR004888">
    <property type="entry name" value="Glycoside_hydrolase_63"/>
</dbReference>